<feature type="region of interest" description="Disordered" evidence="5">
    <location>
        <begin position="1"/>
        <end position="26"/>
    </location>
</feature>
<dbReference type="InterPro" id="IPR005829">
    <property type="entry name" value="Sugar_transporter_CS"/>
</dbReference>
<evidence type="ECO:0000256" key="6">
    <source>
        <dbReference type="SAM" id="Phobius"/>
    </source>
</evidence>
<dbReference type="PANTHER" id="PTHR23518:SF2">
    <property type="entry name" value="MAJOR FACILITATOR SUPERFAMILY TRANSPORTER"/>
    <property type="match status" value="1"/>
</dbReference>
<protein>
    <submittedName>
        <fullName evidence="8">MFS transporter</fullName>
    </submittedName>
</protein>
<evidence type="ECO:0000256" key="2">
    <source>
        <dbReference type="ARBA" id="ARBA00022692"/>
    </source>
</evidence>
<feature type="transmembrane region" description="Helical" evidence="6">
    <location>
        <begin position="329"/>
        <end position="352"/>
    </location>
</feature>
<comment type="caution">
    <text evidence="8">The sequence shown here is derived from an EMBL/GenBank/DDBJ whole genome shotgun (WGS) entry which is preliminary data.</text>
</comment>
<evidence type="ECO:0000259" key="7">
    <source>
        <dbReference type="PROSITE" id="PS50850"/>
    </source>
</evidence>
<dbReference type="InterPro" id="IPR024989">
    <property type="entry name" value="MFS_assoc_dom"/>
</dbReference>
<dbReference type="Pfam" id="PF12832">
    <property type="entry name" value="MFS_1_like"/>
    <property type="match status" value="1"/>
</dbReference>
<organism evidence="8 9">
    <name type="scientific">Gemmata algarum</name>
    <dbReference type="NCBI Taxonomy" id="2975278"/>
    <lineage>
        <taxon>Bacteria</taxon>
        <taxon>Pseudomonadati</taxon>
        <taxon>Planctomycetota</taxon>
        <taxon>Planctomycetia</taxon>
        <taxon>Gemmatales</taxon>
        <taxon>Gemmataceae</taxon>
        <taxon>Gemmata</taxon>
    </lineage>
</organism>
<evidence type="ECO:0000256" key="4">
    <source>
        <dbReference type="ARBA" id="ARBA00023136"/>
    </source>
</evidence>
<dbReference type="PROSITE" id="PS00216">
    <property type="entry name" value="SUGAR_TRANSPORT_1"/>
    <property type="match status" value="1"/>
</dbReference>
<feature type="transmembrane region" description="Helical" evidence="6">
    <location>
        <begin position="305"/>
        <end position="323"/>
    </location>
</feature>
<feature type="transmembrane region" description="Helical" evidence="6">
    <location>
        <begin position="394"/>
        <end position="414"/>
    </location>
</feature>
<reference evidence="9" key="1">
    <citation type="journal article" date="2023" name="Mar. Drugs">
        <title>Gemmata algarum, a Novel Planctomycete Isolated from an Algal Mat, Displays Antimicrobial Activity.</title>
        <authorList>
            <person name="Kumar G."/>
            <person name="Kallscheuer N."/>
            <person name="Kashif M."/>
            <person name="Ahamad S."/>
            <person name="Jagadeeshwari U."/>
            <person name="Pannikurungottu S."/>
            <person name="Haufschild T."/>
            <person name="Kabuu M."/>
            <person name="Sasikala C."/>
            <person name="Jogler C."/>
            <person name="Ramana C."/>
        </authorList>
    </citation>
    <scope>NUCLEOTIDE SEQUENCE [LARGE SCALE GENOMIC DNA]</scope>
    <source>
        <strain evidence="9">JC673</strain>
    </source>
</reference>
<feature type="transmembrane region" description="Helical" evidence="6">
    <location>
        <begin position="68"/>
        <end position="87"/>
    </location>
</feature>
<comment type="subcellular location">
    <subcellularLocation>
        <location evidence="1">Membrane</location>
        <topology evidence="1">Multi-pass membrane protein</topology>
    </subcellularLocation>
</comment>
<proteinExistence type="predicted"/>
<feature type="transmembrane region" description="Helical" evidence="6">
    <location>
        <begin position="99"/>
        <end position="132"/>
    </location>
</feature>
<evidence type="ECO:0000313" key="8">
    <source>
        <dbReference type="EMBL" id="MDY3563141.1"/>
    </source>
</evidence>
<dbReference type="InterPro" id="IPR036259">
    <property type="entry name" value="MFS_trans_sf"/>
</dbReference>
<accession>A0ABU5FBE4</accession>
<dbReference type="InterPro" id="IPR020846">
    <property type="entry name" value="MFS_dom"/>
</dbReference>
<evidence type="ECO:0000256" key="3">
    <source>
        <dbReference type="ARBA" id="ARBA00022989"/>
    </source>
</evidence>
<feature type="transmembrane region" description="Helical" evidence="6">
    <location>
        <begin position="37"/>
        <end position="56"/>
    </location>
</feature>
<feature type="transmembrane region" description="Helical" evidence="6">
    <location>
        <begin position="364"/>
        <end position="388"/>
    </location>
</feature>
<feature type="transmembrane region" description="Helical" evidence="6">
    <location>
        <begin position="238"/>
        <end position="255"/>
    </location>
</feature>
<keyword evidence="9" id="KW-1185">Reference proteome</keyword>
<gene>
    <name evidence="8" type="ORF">R5W23_004640</name>
</gene>
<dbReference type="PROSITE" id="PS50850">
    <property type="entry name" value="MFS"/>
    <property type="match status" value="1"/>
</dbReference>
<dbReference type="EMBL" id="JAXBLV010000233">
    <property type="protein sequence ID" value="MDY3563141.1"/>
    <property type="molecule type" value="Genomic_DNA"/>
</dbReference>
<name>A0ABU5FBE4_9BACT</name>
<evidence type="ECO:0000313" key="9">
    <source>
        <dbReference type="Proteomes" id="UP001272242"/>
    </source>
</evidence>
<feature type="compositionally biased region" description="Basic and acidic residues" evidence="5">
    <location>
        <begin position="1"/>
        <end position="10"/>
    </location>
</feature>
<keyword evidence="4 6" id="KW-0472">Membrane</keyword>
<evidence type="ECO:0000256" key="1">
    <source>
        <dbReference type="ARBA" id="ARBA00004141"/>
    </source>
</evidence>
<dbReference type="RefSeq" id="WP_320689386.1">
    <property type="nucleotide sequence ID" value="NZ_JAXBLV010000233.1"/>
</dbReference>
<dbReference type="PANTHER" id="PTHR23518">
    <property type="entry name" value="C-METHYLTRANSFERASE"/>
    <property type="match status" value="1"/>
</dbReference>
<feature type="transmembrane region" description="Helical" evidence="6">
    <location>
        <begin position="275"/>
        <end position="293"/>
    </location>
</feature>
<sequence>MDRERLEPDARAWTGTEGRSAPDPVPGWRNRGALHSAYFLGMTGIGFCLPYLPLYLKEEKGFSDRGIALVWVLAAVAGLVQFPVGLWSDRVGVRKPFLVVALAVLAVATALLPAAGPTGAGGAVLIGLLVVLFAENGPCRATVESMAGAEATRLAPPGGVGAALGALRLWRPVAVVLTALVGGAVVEERGIGWLLGPLAVVQALAVGAALLIREGGRKLEPTVEVPARRADARRNDPVLWAFVAAMVLFHVANAPPGAYLGLFLKNDLGAPARDLSYAFVVSMIAWTACVRPVGRLADRIGRKPLLVAGWAVMALRLVLLALAREGWQVLAIQVLDGLAQGLFAVAAAAWVTDRLGGARRAGEAQVLVGSALVVGSAVGPALAGLVVTDLGYRGTFGLLAGVGCIATLVVALAVPREVHRGGRHGEGA</sequence>
<dbReference type="Gene3D" id="1.20.1250.20">
    <property type="entry name" value="MFS general substrate transporter like domains"/>
    <property type="match status" value="2"/>
</dbReference>
<feature type="domain" description="Major facilitator superfamily (MFS) profile" evidence="7">
    <location>
        <begin position="238"/>
        <end position="428"/>
    </location>
</feature>
<evidence type="ECO:0000256" key="5">
    <source>
        <dbReference type="SAM" id="MobiDB-lite"/>
    </source>
</evidence>
<dbReference type="SUPFAM" id="SSF103473">
    <property type="entry name" value="MFS general substrate transporter"/>
    <property type="match status" value="1"/>
</dbReference>
<dbReference type="Proteomes" id="UP001272242">
    <property type="component" value="Unassembled WGS sequence"/>
</dbReference>
<keyword evidence="3 6" id="KW-1133">Transmembrane helix</keyword>
<feature type="transmembrane region" description="Helical" evidence="6">
    <location>
        <begin position="192"/>
        <end position="212"/>
    </location>
</feature>
<keyword evidence="2 6" id="KW-0812">Transmembrane</keyword>